<organism evidence="1 2">
    <name type="scientific">Puccinia sorghi</name>
    <dbReference type="NCBI Taxonomy" id="27349"/>
    <lineage>
        <taxon>Eukaryota</taxon>
        <taxon>Fungi</taxon>
        <taxon>Dikarya</taxon>
        <taxon>Basidiomycota</taxon>
        <taxon>Pucciniomycotina</taxon>
        <taxon>Pucciniomycetes</taxon>
        <taxon>Pucciniales</taxon>
        <taxon>Pucciniaceae</taxon>
        <taxon>Puccinia</taxon>
    </lineage>
</organism>
<feature type="non-terminal residue" evidence="1">
    <location>
        <position position="1"/>
    </location>
</feature>
<protein>
    <submittedName>
        <fullName evidence="1">Uncharacterized protein</fullName>
    </submittedName>
</protein>
<dbReference type="Proteomes" id="UP000037035">
    <property type="component" value="Unassembled WGS sequence"/>
</dbReference>
<proteinExistence type="predicted"/>
<dbReference type="VEuPathDB" id="FungiDB:VP01_1199g2"/>
<evidence type="ECO:0000313" key="2">
    <source>
        <dbReference type="Proteomes" id="UP000037035"/>
    </source>
</evidence>
<evidence type="ECO:0000313" key="1">
    <source>
        <dbReference type="EMBL" id="KNZ63009.1"/>
    </source>
</evidence>
<sequence length="55" mass="6287">NVLNKLIANGFHFHKLFKSTGILRTDVRGLGLTLGVVTVWFDNVHKYQRHLANQV</sequence>
<dbReference type="AlphaFoldDB" id="A0A0L6VQP3"/>
<name>A0A0L6VQP3_9BASI</name>
<keyword evidence="2" id="KW-1185">Reference proteome</keyword>
<comment type="caution">
    <text evidence="1">The sequence shown here is derived from an EMBL/GenBank/DDBJ whole genome shotgun (WGS) entry which is preliminary data.</text>
</comment>
<dbReference type="EMBL" id="LAVV01002220">
    <property type="protein sequence ID" value="KNZ63009.1"/>
    <property type="molecule type" value="Genomic_DNA"/>
</dbReference>
<accession>A0A0L6VQP3</accession>
<reference evidence="1 2" key="1">
    <citation type="submission" date="2015-08" db="EMBL/GenBank/DDBJ databases">
        <title>Next Generation Sequencing and Analysis of the Genome of Puccinia sorghi L Schw, the Causal Agent of Maize Common Rust.</title>
        <authorList>
            <person name="Rochi L."/>
            <person name="Burguener G."/>
            <person name="Darino M."/>
            <person name="Turjanski A."/>
            <person name="Kreff E."/>
            <person name="Dieguez M.J."/>
            <person name="Sacco F."/>
        </authorList>
    </citation>
    <scope>NUCLEOTIDE SEQUENCE [LARGE SCALE GENOMIC DNA]</scope>
    <source>
        <strain evidence="1 2">RO10H11247</strain>
    </source>
</reference>
<gene>
    <name evidence="1" type="ORF">VP01_1199g2</name>
</gene>